<gene>
    <name evidence="10" type="ORF">K458DRAFT_416821</name>
</gene>
<sequence length="383" mass="43477">MKPRPTIHLLSVPRSNRVQLSAQCRRSFDGRIAVAFPPSRHSPRAVYPRPAHPLHASIRFASATAAIKSQPATSSRPSKPSVPVKAPAKSPARSPSKSPTSNVPVPQVRAKLNPPPETYAPDLVIPAKKPSQNHFKYLYQCGKLYIEFYKQGISNVRTTAKIAKSLRQKAEREKGEGGRDGLGVLTRAEWQIVRRSRKDIWRLPPFGIMVLVFGEWLPLMALYITPLIPEPCRIPAQIQRKLQKAETLKKERERRLALDAARLVSRDRKPGITSTGVVAPQAVHLSEVKNMDLYTLLSLSTTLNCHSWAWDKMFMTPPKAVLKWGVRRKMEYLKRDDALIERDGGWAALEKREMERACMERGLRVLGRKEEELRKELAGWFRR</sequence>
<dbReference type="GO" id="GO:0030003">
    <property type="term" value="P:intracellular monoatomic cation homeostasis"/>
    <property type="evidence" value="ECO:0007669"/>
    <property type="project" value="TreeGrafter"/>
</dbReference>
<dbReference type="PANTHER" id="PTHR14009:SF1">
    <property type="entry name" value="MITOCHONDRIAL PROTON_CALCIUM EXCHANGER PROTEIN"/>
    <property type="match status" value="1"/>
</dbReference>
<keyword evidence="5 7" id="KW-0496">Mitochondrion</keyword>
<feature type="domain" description="Letm1 RBD" evidence="9">
    <location>
        <begin position="221"/>
        <end position="383"/>
    </location>
</feature>
<evidence type="ECO:0000256" key="6">
    <source>
        <dbReference type="ARBA" id="ARBA00023136"/>
    </source>
</evidence>
<dbReference type="EMBL" id="MU005578">
    <property type="protein sequence ID" value="KAF2685586.1"/>
    <property type="molecule type" value="Genomic_DNA"/>
</dbReference>
<keyword evidence="4" id="KW-1133">Transmembrane helix</keyword>
<comment type="subcellular location">
    <subcellularLocation>
        <location evidence="1">Mitochondrion inner membrane</location>
        <topology evidence="1">Single-pass membrane protein</topology>
    </subcellularLocation>
</comment>
<evidence type="ECO:0000313" key="11">
    <source>
        <dbReference type="Proteomes" id="UP000799291"/>
    </source>
</evidence>
<evidence type="ECO:0000256" key="1">
    <source>
        <dbReference type="ARBA" id="ARBA00004434"/>
    </source>
</evidence>
<evidence type="ECO:0000256" key="8">
    <source>
        <dbReference type="SAM" id="MobiDB-lite"/>
    </source>
</evidence>
<keyword evidence="2" id="KW-0812">Transmembrane</keyword>
<evidence type="ECO:0000256" key="3">
    <source>
        <dbReference type="ARBA" id="ARBA00022792"/>
    </source>
</evidence>
<dbReference type="GO" id="GO:0043022">
    <property type="term" value="F:ribosome binding"/>
    <property type="evidence" value="ECO:0007669"/>
    <property type="project" value="InterPro"/>
</dbReference>
<evidence type="ECO:0000256" key="5">
    <source>
        <dbReference type="ARBA" id="ARBA00023128"/>
    </source>
</evidence>
<feature type="compositionally biased region" description="Low complexity" evidence="8">
    <location>
        <begin position="73"/>
        <end position="101"/>
    </location>
</feature>
<evidence type="ECO:0000256" key="7">
    <source>
        <dbReference type="PROSITE-ProRule" id="PRU01094"/>
    </source>
</evidence>
<keyword evidence="6" id="KW-0472">Membrane</keyword>
<proteinExistence type="predicted"/>
<dbReference type="InterPro" id="IPR044202">
    <property type="entry name" value="LETM1/MDM38-like"/>
</dbReference>
<dbReference type="PANTHER" id="PTHR14009">
    <property type="entry name" value="LEUCINE ZIPPER-EF-HAND CONTAINING TRANSMEMBRANE PROTEIN"/>
    <property type="match status" value="1"/>
</dbReference>
<evidence type="ECO:0000313" key="10">
    <source>
        <dbReference type="EMBL" id="KAF2685586.1"/>
    </source>
</evidence>
<protein>
    <recommendedName>
        <fullName evidence="9">Letm1 RBD domain-containing protein</fullName>
    </recommendedName>
</protein>
<feature type="region of interest" description="Disordered" evidence="8">
    <location>
        <begin position="67"/>
        <end position="115"/>
    </location>
</feature>
<evidence type="ECO:0000256" key="4">
    <source>
        <dbReference type="ARBA" id="ARBA00022989"/>
    </source>
</evidence>
<dbReference type="PROSITE" id="PS51758">
    <property type="entry name" value="LETM1_RBD"/>
    <property type="match status" value="1"/>
</dbReference>
<keyword evidence="3" id="KW-0999">Mitochondrion inner membrane</keyword>
<keyword evidence="11" id="KW-1185">Reference proteome</keyword>
<name>A0A6G1J4Y8_9PLEO</name>
<dbReference type="InterPro" id="IPR033122">
    <property type="entry name" value="LETM1-like_RBD"/>
</dbReference>
<dbReference type="OrthoDB" id="73691at2759"/>
<evidence type="ECO:0000259" key="9">
    <source>
        <dbReference type="PROSITE" id="PS51758"/>
    </source>
</evidence>
<reference evidence="10" key="1">
    <citation type="journal article" date="2020" name="Stud. Mycol.">
        <title>101 Dothideomycetes genomes: a test case for predicting lifestyles and emergence of pathogens.</title>
        <authorList>
            <person name="Haridas S."/>
            <person name="Albert R."/>
            <person name="Binder M."/>
            <person name="Bloem J."/>
            <person name="Labutti K."/>
            <person name="Salamov A."/>
            <person name="Andreopoulos B."/>
            <person name="Baker S."/>
            <person name="Barry K."/>
            <person name="Bills G."/>
            <person name="Bluhm B."/>
            <person name="Cannon C."/>
            <person name="Castanera R."/>
            <person name="Culley D."/>
            <person name="Daum C."/>
            <person name="Ezra D."/>
            <person name="Gonzalez J."/>
            <person name="Henrissat B."/>
            <person name="Kuo A."/>
            <person name="Liang C."/>
            <person name="Lipzen A."/>
            <person name="Lutzoni F."/>
            <person name="Magnuson J."/>
            <person name="Mondo S."/>
            <person name="Nolan M."/>
            <person name="Ohm R."/>
            <person name="Pangilinan J."/>
            <person name="Park H.-J."/>
            <person name="Ramirez L."/>
            <person name="Alfaro M."/>
            <person name="Sun H."/>
            <person name="Tritt A."/>
            <person name="Yoshinaga Y."/>
            <person name="Zwiers L.-H."/>
            <person name="Turgeon B."/>
            <person name="Goodwin S."/>
            <person name="Spatafora J."/>
            <person name="Crous P."/>
            <person name="Grigoriev I."/>
        </authorList>
    </citation>
    <scope>NUCLEOTIDE SEQUENCE</scope>
    <source>
        <strain evidence="10">CBS 122367</strain>
    </source>
</reference>
<accession>A0A6G1J4Y8</accession>
<dbReference type="AlphaFoldDB" id="A0A6G1J4Y8"/>
<dbReference type="Pfam" id="PF07766">
    <property type="entry name" value="LETM1_RBD"/>
    <property type="match status" value="1"/>
</dbReference>
<evidence type="ECO:0000256" key="2">
    <source>
        <dbReference type="ARBA" id="ARBA00022692"/>
    </source>
</evidence>
<dbReference type="Proteomes" id="UP000799291">
    <property type="component" value="Unassembled WGS sequence"/>
</dbReference>
<dbReference type="GO" id="GO:0005743">
    <property type="term" value="C:mitochondrial inner membrane"/>
    <property type="evidence" value="ECO:0007669"/>
    <property type="project" value="UniProtKB-SubCell"/>
</dbReference>
<organism evidence="10 11">
    <name type="scientific">Lentithecium fluviatile CBS 122367</name>
    <dbReference type="NCBI Taxonomy" id="1168545"/>
    <lineage>
        <taxon>Eukaryota</taxon>
        <taxon>Fungi</taxon>
        <taxon>Dikarya</taxon>
        <taxon>Ascomycota</taxon>
        <taxon>Pezizomycotina</taxon>
        <taxon>Dothideomycetes</taxon>
        <taxon>Pleosporomycetidae</taxon>
        <taxon>Pleosporales</taxon>
        <taxon>Massarineae</taxon>
        <taxon>Lentitheciaceae</taxon>
        <taxon>Lentithecium</taxon>
    </lineage>
</organism>